<dbReference type="InterPro" id="IPR050641">
    <property type="entry name" value="RIFMO-like"/>
</dbReference>
<reference evidence="5" key="1">
    <citation type="journal article" date="2021" name="Nat. Commun.">
        <title>Genetic determinants of endophytism in the Arabidopsis root mycobiome.</title>
        <authorList>
            <person name="Mesny F."/>
            <person name="Miyauchi S."/>
            <person name="Thiergart T."/>
            <person name="Pickel B."/>
            <person name="Atanasova L."/>
            <person name="Karlsson M."/>
            <person name="Huettel B."/>
            <person name="Barry K.W."/>
            <person name="Haridas S."/>
            <person name="Chen C."/>
            <person name="Bauer D."/>
            <person name="Andreopoulos W."/>
            <person name="Pangilinan J."/>
            <person name="LaButti K."/>
            <person name="Riley R."/>
            <person name="Lipzen A."/>
            <person name="Clum A."/>
            <person name="Drula E."/>
            <person name="Henrissat B."/>
            <person name="Kohler A."/>
            <person name="Grigoriev I.V."/>
            <person name="Martin F.M."/>
            <person name="Hacquard S."/>
        </authorList>
    </citation>
    <scope>NUCLEOTIDE SEQUENCE</scope>
    <source>
        <strain evidence="5">MPI-CAGE-AT-0021</strain>
    </source>
</reference>
<keyword evidence="3" id="KW-0560">Oxidoreductase</keyword>
<evidence type="ECO:0000313" key="6">
    <source>
        <dbReference type="Proteomes" id="UP000717696"/>
    </source>
</evidence>
<dbReference type="EMBL" id="JAGMUU010000016">
    <property type="protein sequence ID" value="KAH7136805.1"/>
    <property type="molecule type" value="Genomic_DNA"/>
</dbReference>
<dbReference type="Pfam" id="PF01494">
    <property type="entry name" value="FAD_binding_3"/>
    <property type="match status" value="1"/>
</dbReference>
<dbReference type="InterPro" id="IPR002938">
    <property type="entry name" value="FAD-bd"/>
</dbReference>
<keyword evidence="5" id="KW-0503">Monooxygenase</keyword>
<gene>
    <name evidence="5" type="ORF">B0J13DRAFT_640344</name>
</gene>
<dbReference type="GO" id="GO:0071949">
    <property type="term" value="F:FAD binding"/>
    <property type="evidence" value="ECO:0007669"/>
    <property type="project" value="InterPro"/>
</dbReference>
<dbReference type="OrthoDB" id="2096480at2759"/>
<dbReference type="SUPFAM" id="SSF51905">
    <property type="entry name" value="FAD/NAD(P)-binding domain"/>
    <property type="match status" value="1"/>
</dbReference>
<evidence type="ECO:0000256" key="1">
    <source>
        <dbReference type="ARBA" id="ARBA00022630"/>
    </source>
</evidence>
<keyword evidence="6" id="KW-1185">Reference proteome</keyword>
<keyword evidence="1" id="KW-0285">Flavoprotein</keyword>
<dbReference type="GO" id="GO:0016709">
    <property type="term" value="F:oxidoreductase activity, acting on paired donors, with incorporation or reduction of molecular oxygen, NAD(P)H as one donor, and incorporation of one atom of oxygen"/>
    <property type="evidence" value="ECO:0007669"/>
    <property type="project" value="UniProtKB-ARBA"/>
</dbReference>
<evidence type="ECO:0000313" key="5">
    <source>
        <dbReference type="EMBL" id="KAH7136805.1"/>
    </source>
</evidence>
<protein>
    <submittedName>
        <fullName evidence="5">Monooxygenase-like protein</fullName>
    </submittedName>
</protein>
<name>A0A9P9IZN3_9HYPO</name>
<dbReference type="InterPro" id="IPR036188">
    <property type="entry name" value="FAD/NAD-bd_sf"/>
</dbReference>
<dbReference type="Proteomes" id="UP000717696">
    <property type="component" value="Unassembled WGS sequence"/>
</dbReference>
<dbReference type="PRINTS" id="PR00420">
    <property type="entry name" value="RNGMNOXGNASE"/>
</dbReference>
<dbReference type="AlphaFoldDB" id="A0A9P9IZN3"/>
<dbReference type="Gene3D" id="3.50.50.60">
    <property type="entry name" value="FAD/NAD(P)-binding domain"/>
    <property type="match status" value="2"/>
</dbReference>
<evidence type="ECO:0000256" key="3">
    <source>
        <dbReference type="ARBA" id="ARBA00023002"/>
    </source>
</evidence>
<feature type="domain" description="FAD-binding" evidence="4">
    <location>
        <begin position="3"/>
        <end position="367"/>
    </location>
</feature>
<evidence type="ECO:0000259" key="4">
    <source>
        <dbReference type="Pfam" id="PF01494"/>
    </source>
</evidence>
<dbReference type="PANTHER" id="PTHR43004">
    <property type="entry name" value="TRK SYSTEM POTASSIUM UPTAKE PROTEIN"/>
    <property type="match status" value="1"/>
</dbReference>
<proteinExistence type="predicted"/>
<sequence>MEETDVVIVGAGPSGLALGLALAKFRIRSIILEKENGMTADPRGVYLTGDAIRILHDLGIGHDMSNIGHEVHKVNFHKSSFAEKEFFSLNIGTSNILKQAVPEGMLQSQPRLENALRKEALRSEMCTLRTGCTVVSRSSDDPPTIEYVTEDDVRRQIRGQYLVGADGKVGIVRKHFLEPTAGIQQEEGIYRYNGTWIAANLKISPPTAQTHPQFPLWKLGYSSDEVYDLFWPEGWHFCSPPGKATACGRFGPHSDRIWRHELCQEDWDESMDAEALFWDHITPMITRRNDEKGHNFSDAVVFPRDCIKILRCRPFRFTHKVVNRWFHKRTILIGDAAHVFPPFAGQGIASGVRDAHQLAWRLALLLRSSLPCQRRVSLSDALLNTWALERRKSVDGAALFSMLNGMLCNHKPSLWLLVVLRLQTLLESIPFLPSLPDPQGWTEKRAFTGVKGGFFLKEYNGGARLAQIRVQSSSNQVPVLSDLLLKSDSILTVLVISNSNDHGKLYEDARAAVAAADIDSTIVSEDSIVGFTPCANYSNAPTSTHRPGKNQAEVFWPVVHPTSMESSTLGFDDGSYIDRLGRRNRFCLVRPDFFVFACARDKGELVKCLALLKQRLYEV</sequence>
<dbReference type="PANTHER" id="PTHR43004:SF17">
    <property type="entry name" value="PUTATIVE-RELATED"/>
    <property type="match status" value="1"/>
</dbReference>
<comment type="caution">
    <text evidence="5">The sequence shown here is derived from an EMBL/GenBank/DDBJ whole genome shotgun (WGS) entry which is preliminary data.</text>
</comment>
<keyword evidence="2" id="KW-0274">FAD</keyword>
<organism evidence="5 6">
    <name type="scientific">Dactylonectria estremocensis</name>
    <dbReference type="NCBI Taxonomy" id="1079267"/>
    <lineage>
        <taxon>Eukaryota</taxon>
        <taxon>Fungi</taxon>
        <taxon>Dikarya</taxon>
        <taxon>Ascomycota</taxon>
        <taxon>Pezizomycotina</taxon>
        <taxon>Sordariomycetes</taxon>
        <taxon>Hypocreomycetidae</taxon>
        <taxon>Hypocreales</taxon>
        <taxon>Nectriaceae</taxon>
        <taxon>Dactylonectria</taxon>
    </lineage>
</organism>
<accession>A0A9P9IZN3</accession>
<evidence type="ECO:0000256" key="2">
    <source>
        <dbReference type="ARBA" id="ARBA00022827"/>
    </source>
</evidence>